<evidence type="ECO:0000313" key="3">
    <source>
        <dbReference type="Proteomes" id="UP000663829"/>
    </source>
</evidence>
<gene>
    <name evidence="1" type="ORF">GPM918_LOCUS32431</name>
    <name evidence="2" type="ORF">SRO942_LOCUS33099</name>
</gene>
<sequence>MDSGRSLKTPGGLVYESSLLLFLLEHSSLTSNTNHLIGFDHHLSSTVTIDNSLNPSSIHQIYPQYLEHNLHVRQTPFIEYLLLFLFKWLSLVEPDRYCSKHQYQYTSLILERLIQDTFLETTIEYHQILIRITQLYMERLQLFTCRHLKQ</sequence>
<evidence type="ECO:0000313" key="2">
    <source>
        <dbReference type="EMBL" id="CAF4278323.1"/>
    </source>
</evidence>
<keyword evidence="3" id="KW-1185">Reference proteome</keyword>
<protein>
    <submittedName>
        <fullName evidence="1">Uncharacterized protein</fullName>
    </submittedName>
</protein>
<dbReference type="EMBL" id="CAJNOQ010016558">
    <property type="protein sequence ID" value="CAF1383261.1"/>
    <property type="molecule type" value="Genomic_DNA"/>
</dbReference>
<proteinExistence type="predicted"/>
<accession>A0A815JQV7</accession>
<comment type="caution">
    <text evidence="1">The sequence shown here is derived from an EMBL/GenBank/DDBJ whole genome shotgun (WGS) entry which is preliminary data.</text>
</comment>
<dbReference type="AlphaFoldDB" id="A0A815JQV7"/>
<evidence type="ECO:0000313" key="1">
    <source>
        <dbReference type="EMBL" id="CAF1383261.1"/>
    </source>
</evidence>
<dbReference type="EMBL" id="CAJOBC010081958">
    <property type="protein sequence ID" value="CAF4278323.1"/>
    <property type="molecule type" value="Genomic_DNA"/>
</dbReference>
<reference evidence="1" key="1">
    <citation type="submission" date="2021-02" db="EMBL/GenBank/DDBJ databases">
        <authorList>
            <person name="Nowell W R."/>
        </authorList>
    </citation>
    <scope>NUCLEOTIDE SEQUENCE</scope>
</reference>
<name>A0A815JQV7_9BILA</name>
<organism evidence="1 3">
    <name type="scientific">Didymodactylos carnosus</name>
    <dbReference type="NCBI Taxonomy" id="1234261"/>
    <lineage>
        <taxon>Eukaryota</taxon>
        <taxon>Metazoa</taxon>
        <taxon>Spiralia</taxon>
        <taxon>Gnathifera</taxon>
        <taxon>Rotifera</taxon>
        <taxon>Eurotatoria</taxon>
        <taxon>Bdelloidea</taxon>
        <taxon>Philodinida</taxon>
        <taxon>Philodinidae</taxon>
        <taxon>Didymodactylos</taxon>
    </lineage>
</organism>
<dbReference type="OrthoDB" id="10017580at2759"/>
<dbReference type="Proteomes" id="UP000663829">
    <property type="component" value="Unassembled WGS sequence"/>
</dbReference>
<dbReference type="Proteomes" id="UP000681722">
    <property type="component" value="Unassembled WGS sequence"/>
</dbReference>